<dbReference type="EMBL" id="CAJNDS010002435">
    <property type="protein sequence ID" value="CAE7473384.1"/>
    <property type="molecule type" value="Genomic_DNA"/>
</dbReference>
<dbReference type="PRINTS" id="PR00625">
    <property type="entry name" value="JDOMAIN"/>
</dbReference>
<proteinExistence type="predicted"/>
<dbReference type="Proteomes" id="UP000604046">
    <property type="component" value="Unassembled WGS sequence"/>
</dbReference>
<dbReference type="CDD" id="cd06257">
    <property type="entry name" value="DnaJ"/>
    <property type="match status" value="1"/>
</dbReference>
<dbReference type="OrthoDB" id="424103at2759"/>
<dbReference type="PANTHER" id="PTHR43948:SF10">
    <property type="entry name" value="MRJ, ISOFORM E"/>
    <property type="match status" value="1"/>
</dbReference>
<dbReference type="GO" id="GO:0005737">
    <property type="term" value="C:cytoplasm"/>
    <property type="evidence" value="ECO:0007669"/>
    <property type="project" value="TreeGrafter"/>
</dbReference>
<accession>A0A812SDQ3</accession>
<sequence length="316" mass="34589">MPRADYYALLGIPKNATSEEIRKAYKQQALRHHPDKNPGNVAEATAKFKLVSEAYSVLNDPAKRAAYDGGSLSGDCAAEPAFTTSMAHNLFRDVFGEDFANRLATAAGDASSAVAETIDRVADSEAFKAARSATVIGLHKVGETVGSTPVVRNAVAAHLGSVTDRANAQVADKERSEALSRKTLEHYRARLEEHKAAVTKVQDAREGREMNWWDNMWEWVHGEQAAADRRYDKAAANETKKLQAQLLWAKTAWHRAVGDLEEARRMALDAEEKELTTMKDGVSWKDAADAGAFFVNSLFSRTGGPSGQAVQRRSSR</sequence>
<dbReference type="PANTHER" id="PTHR43948">
    <property type="entry name" value="DNAJ HOMOLOG SUBFAMILY B"/>
    <property type="match status" value="1"/>
</dbReference>
<dbReference type="InterPro" id="IPR018253">
    <property type="entry name" value="DnaJ_domain_CS"/>
</dbReference>
<dbReference type="GO" id="GO:0044183">
    <property type="term" value="F:protein folding chaperone"/>
    <property type="evidence" value="ECO:0007669"/>
    <property type="project" value="TreeGrafter"/>
</dbReference>
<reference evidence="2" key="1">
    <citation type="submission" date="2021-02" db="EMBL/GenBank/DDBJ databases">
        <authorList>
            <person name="Dougan E. K."/>
            <person name="Rhodes N."/>
            <person name="Thang M."/>
            <person name="Chan C."/>
        </authorList>
    </citation>
    <scope>NUCLEOTIDE SEQUENCE</scope>
</reference>
<dbReference type="InterPro" id="IPR036869">
    <property type="entry name" value="J_dom_sf"/>
</dbReference>
<dbReference type="Gene3D" id="1.10.287.110">
    <property type="entry name" value="DnaJ domain"/>
    <property type="match status" value="1"/>
</dbReference>
<dbReference type="AlphaFoldDB" id="A0A812SDQ3"/>
<dbReference type="GO" id="GO:0051082">
    <property type="term" value="F:unfolded protein binding"/>
    <property type="evidence" value="ECO:0007669"/>
    <property type="project" value="TreeGrafter"/>
</dbReference>
<dbReference type="Pfam" id="PF00226">
    <property type="entry name" value="DnaJ"/>
    <property type="match status" value="1"/>
</dbReference>
<dbReference type="PROSITE" id="PS00636">
    <property type="entry name" value="DNAJ_1"/>
    <property type="match status" value="1"/>
</dbReference>
<name>A0A812SDQ3_9DINO</name>
<organism evidence="2 3">
    <name type="scientific">Symbiodinium natans</name>
    <dbReference type="NCBI Taxonomy" id="878477"/>
    <lineage>
        <taxon>Eukaryota</taxon>
        <taxon>Sar</taxon>
        <taxon>Alveolata</taxon>
        <taxon>Dinophyceae</taxon>
        <taxon>Suessiales</taxon>
        <taxon>Symbiodiniaceae</taxon>
        <taxon>Symbiodinium</taxon>
    </lineage>
</organism>
<dbReference type="InterPro" id="IPR001623">
    <property type="entry name" value="DnaJ_domain"/>
</dbReference>
<evidence type="ECO:0000259" key="1">
    <source>
        <dbReference type="PROSITE" id="PS50076"/>
    </source>
</evidence>
<dbReference type="PROSITE" id="PS50076">
    <property type="entry name" value="DNAJ_2"/>
    <property type="match status" value="1"/>
</dbReference>
<feature type="domain" description="J" evidence="1">
    <location>
        <begin position="5"/>
        <end position="71"/>
    </location>
</feature>
<dbReference type="GO" id="GO:0051087">
    <property type="term" value="F:protein-folding chaperone binding"/>
    <property type="evidence" value="ECO:0007669"/>
    <property type="project" value="TreeGrafter"/>
</dbReference>
<gene>
    <name evidence="2" type="primary">dnaJ</name>
    <name evidence="2" type="ORF">SNAT2548_LOCUS26598</name>
</gene>
<dbReference type="SUPFAM" id="SSF46565">
    <property type="entry name" value="Chaperone J-domain"/>
    <property type="match status" value="1"/>
</dbReference>
<comment type="caution">
    <text evidence="2">The sequence shown here is derived from an EMBL/GenBank/DDBJ whole genome shotgun (WGS) entry which is preliminary data.</text>
</comment>
<protein>
    <submittedName>
        <fullName evidence="2">DnaJ protein</fullName>
    </submittedName>
</protein>
<evidence type="ECO:0000313" key="3">
    <source>
        <dbReference type="Proteomes" id="UP000604046"/>
    </source>
</evidence>
<keyword evidence="3" id="KW-1185">Reference proteome</keyword>
<dbReference type="GO" id="GO:0005634">
    <property type="term" value="C:nucleus"/>
    <property type="evidence" value="ECO:0007669"/>
    <property type="project" value="TreeGrafter"/>
</dbReference>
<evidence type="ECO:0000313" key="2">
    <source>
        <dbReference type="EMBL" id="CAE7473384.1"/>
    </source>
</evidence>
<dbReference type="SMART" id="SM00271">
    <property type="entry name" value="DnaJ"/>
    <property type="match status" value="1"/>
</dbReference>